<dbReference type="NCBIfam" id="NF008629">
    <property type="entry name" value="PRK11617.1"/>
    <property type="match status" value="1"/>
</dbReference>
<dbReference type="OrthoDB" id="9790916at2"/>
<evidence type="ECO:0000256" key="3">
    <source>
        <dbReference type="ARBA" id="ARBA00022722"/>
    </source>
</evidence>
<keyword evidence="6" id="KW-0479">Metal-binding</keyword>
<evidence type="ECO:0000256" key="6">
    <source>
        <dbReference type="HAMAP-Rule" id="MF_00801"/>
    </source>
</evidence>
<reference evidence="7 8" key="1">
    <citation type="submission" date="2019-07" db="EMBL/GenBank/DDBJ databases">
        <title>Novel species isolated from glacier.</title>
        <authorList>
            <person name="Liu Q."/>
            <person name="Xin Y.-H."/>
        </authorList>
    </citation>
    <scope>NUCLEOTIDE SEQUENCE [LARGE SCALE GENOMIC DNA]</scope>
    <source>
        <strain evidence="7 8">LB1R16</strain>
    </source>
</reference>
<dbReference type="GO" id="GO:0005737">
    <property type="term" value="C:cytoplasm"/>
    <property type="evidence" value="ECO:0007669"/>
    <property type="project" value="UniProtKB-SubCell"/>
</dbReference>
<comment type="subcellular location">
    <subcellularLocation>
        <location evidence="1 6">Cytoplasm</location>
    </subcellularLocation>
</comment>
<dbReference type="GO" id="GO:0006281">
    <property type="term" value="P:DNA repair"/>
    <property type="evidence" value="ECO:0007669"/>
    <property type="project" value="UniProtKB-UniRule"/>
</dbReference>
<organism evidence="7 8">
    <name type="scientific">Glacieibacterium frigidum</name>
    <dbReference type="NCBI Taxonomy" id="2593303"/>
    <lineage>
        <taxon>Bacteria</taxon>
        <taxon>Pseudomonadati</taxon>
        <taxon>Pseudomonadota</taxon>
        <taxon>Alphaproteobacteria</taxon>
        <taxon>Sphingomonadales</taxon>
        <taxon>Sphingosinicellaceae</taxon>
        <taxon>Glacieibacterium</taxon>
    </lineage>
</organism>
<keyword evidence="6" id="KW-0460">Magnesium</keyword>
<dbReference type="CDD" id="cd06559">
    <property type="entry name" value="Endonuclease_V"/>
    <property type="match status" value="1"/>
</dbReference>
<dbReference type="HAMAP" id="MF_00801">
    <property type="entry name" value="Endonuclease_5"/>
    <property type="match status" value="1"/>
</dbReference>
<comment type="caution">
    <text evidence="7">The sequence shown here is derived from an EMBL/GenBank/DDBJ whole genome shotgun (WGS) entry which is preliminary data.</text>
</comment>
<comment type="function">
    <text evidence="6">DNA repair enzyme involved in the repair of deaminated bases. Selectively cleaves double-stranded DNA at the second phosphodiester bond 3' to a deoxyinosine leaving behind the intact lesion on the nicked DNA.</text>
</comment>
<dbReference type="EC" id="3.1.21.7" evidence="6"/>
<dbReference type="GO" id="GO:0043737">
    <property type="term" value="F:deoxyribonuclease V activity"/>
    <property type="evidence" value="ECO:0007669"/>
    <property type="project" value="UniProtKB-UniRule"/>
</dbReference>
<keyword evidence="4 6" id="KW-0255">Endonuclease</keyword>
<comment type="similarity">
    <text evidence="6">Belongs to the endonuclease V family.</text>
</comment>
<comment type="cofactor">
    <cofactor evidence="6">
        <name>Mg(2+)</name>
        <dbReference type="ChEBI" id="CHEBI:18420"/>
    </cofactor>
</comment>
<name>A0A552UAS9_9SPHN</name>
<feature type="site" description="Interaction with target DNA" evidence="6">
    <location>
        <position position="71"/>
    </location>
</feature>
<evidence type="ECO:0000256" key="4">
    <source>
        <dbReference type="ARBA" id="ARBA00022759"/>
    </source>
</evidence>
<dbReference type="AlphaFoldDB" id="A0A552UAS9"/>
<sequence>MSIDAATDLQKRLAARVVRTDEFGTVRRVTGVDVAYSTVDDRVTCAAVTLDADTLTVTEIATATGVADFPYIPGLFSFRELPIVLEAFDRLSVRPDLVVCDGQGVAHPRRFGLASHLGVVRDIPTIGCAKTCLTGDFVMPADERGAYAPLIDADEIVGSALRTQPRVKPVFVSTGHRIALATAREWTLRLTPRFRLPETTRAADHAVRVAMKALTG</sequence>
<feature type="binding site" evidence="6">
    <location>
        <position position="33"/>
    </location>
    <ligand>
        <name>Mg(2+)</name>
        <dbReference type="ChEBI" id="CHEBI:18420"/>
    </ligand>
</feature>
<evidence type="ECO:0000313" key="7">
    <source>
        <dbReference type="EMBL" id="TRW15320.1"/>
    </source>
</evidence>
<evidence type="ECO:0000256" key="1">
    <source>
        <dbReference type="ARBA" id="ARBA00004496"/>
    </source>
</evidence>
<feature type="binding site" evidence="6">
    <location>
        <position position="101"/>
    </location>
    <ligand>
        <name>Mg(2+)</name>
        <dbReference type="ChEBI" id="CHEBI:18420"/>
    </ligand>
</feature>
<gene>
    <name evidence="6" type="primary">nfi</name>
    <name evidence="7" type="ORF">FMM06_14040</name>
</gene>
<dbReference type="Gene3D" id="3.30.2170.10">
    <property type="entry name" value="archaeoglobus fulgidus dsm 4304 superfamily"/>
    <property type="match status" value="1"/>
</dbReference>
<keyword evidence="3 6" id="KW-0540">Nuclease</keyword>
<accession>A0A552UAS9</accession>
<keyword evidence="8" id="KW-1185">Reference proteome</keyword>
<keyword evidence="6" id="KW-0234">DNA repair</keyword>
<proteinExistence type="inferred from homology"/>
<evidence type="ECO:0000313" key="8">
    <source>
        <dbReference type="Proteomes" id="UP000317894"/>
    </source>
</evidence>
<dbReference type="GO" id="GO:0016891">
    <property type="term" value="F:RNA endonuclease activity producing 5'-phosphomonoesters, hydrolytic mechanism"/>
    <property type="evidence" value="ECO:0007669"/>
    <property type="project" value="TreeGrafter"/>
</dbReference>
<keyword evidence="5 6" id="KW-0378">Hydrolase</keyword>
<dbReference type="InterPro" id="IPR007581">
    <property type="entry name" value="Endonuclease-V"/>
</dbReference>
<dbReference type="GO" id="GO:0003727">
    <property type="term" value="F:single-stranded RNA binding"/>
    <property type="evidence" value="ECO:0007669"/>
    <property type="project" value="TreeGrafter"/>
</dbReference>
<protein>
    <recommendedName>
        <fullName evidence="6">Endonuclease V</fullName>
        <ecNumber evidence="6">3.1.21.7</ecNumber>
    </recommendedName>
    <alternativeName>
        <fullName evidence="6">Deoxyinosine 3'endonuclease</fullName>
    </alternativeName>
    <alternativeName>
        <fullName evidence="6">Deoxyribonuclease V</fullName>
        <shortName evidence="6">DNase V</shortName>
    </alternativeName>
</protein>
<dbReference type="Proteomes" id="UP000317894">
    <property type="component" value="Unassembled WGS sequence"/>
</dbReference>
<dbReference type="Pfam" id="PF04493">
    <property type="entry name" value="Endonuclease_5"/>
    <property type="match status" value="1"/>
</dbReference>
<dbReference type="PANTHER" id="PTHR28511:SF1">
    <property type="entry name" value="ENDONUCLEASE V"/>
    <property type="match status" value="1"/>
</dbReference>
<evidence type="ECO:0000256" key="5">
    <source>
        <dbReference type="ARBA" id="ARBA00022801"/>
    </source>
</evidence>
<keyword evidence="6" id="KW-0227">DNA damage</keyword>
<comment type="catalytic activity">
    <reaction evidence="6">
        <text>Endonucleolytic cleavage at apurinic or apyrimidinic sites to products with a 5'-phosphate.</text>
        <dbReference type="EC" id="3.1.21.7"/>
    </reaction>
</comment>
<keyword evidence="2 6" id="KW-0963">Cytoplasm</keyword>
<dbReference type="EMBL" id="VJWA01000002">
    <property type="protein sequence ID" value="TRW15320.1"/>
    <property type="molecule type" value="Genomic_DNA"/>
</dbReference>
<dbReference type="GO" id="GO:0000287">
    <property type="term" value="F:magnesium ion binding"/>
    <property type="evidence" value="ECO:0007669"/>
    <property type="project" value="UniProtKB-UniRule"/>
</dbReference>
<evidence type="ECO:0000256" key="2">
    <source>
        <dbReference type="ARBA" id="ARBA00022490"/>
    </source>
</evidence>
<dbReference type="PANTHER" id="PTHR28511">
    <property type="entry name" value="ENDONUCLEASE V"/>
    <property type="match status" value="1"/>
</dbReference>